<feature type="compositionally biased region" description="Gly residues" evidence="2">
    <location>
        <begin position="632"/>
        <end position="641"/>
    </location>
</feature>
<feature type="region of interest" description="Disordered" evidence="2">
    <location>
        <begin position="545"/>
        <end position="643"/>
    </location>
</feature>
<dbReference type="FunCoup" id="F2U6T7">
    <property type="interactions" value="1546"/>
</dbReference>
<evidence type="ECO:0000313" key="4">
    <source>
        <dbReference type="Proteomes" id="UP000007799"/>
    </source>
</evidence>
<feature type="compositionally biased region" description="Acidic residues" evidence="2">
    <location>
        <begin position="35"/>
        <end position="56"/>
    </location>
</feature>
<evidence type="ECO:0000256" key="1">
    <source>
        <dbReference type="RuleBase" id="RU000487"/>
    </source>
</evidence>
<gene>
    <name evidence="3" type="ORF">PTSG_04175</name>
</gene>
<dbReference type="AlphaFoldDB" id="F2U6T7"/>
<organism evidence="4">
    <name type="scientific">Salpingoeca rosetta (strain ATCC 50818 / BSB-021)</name>
    <dbReference type="NCBI Taxonomy" id="946362"/>
    <lineage>
        <taxon>Eukaryota</taxon>
        <taxon>Choanoflagellata</taxon>
        <taxon>Craspedida</taxon>
        <taxon>Salpingoecidae</taxon>
        <taxon>Salpingoeca</taxon>
    </lineage>
</organism>
<feature type="compositionally biased region" description="Low complexity" evidence="2">
    <location>
        <begin position="180"/>
        <end position="205"/>
    </location>
</feature>
<dbReference type="STRING" id="946362.F2U6T7"/>
<reference evidence="3" key="1">
    <citation type="submission" date="2009-08" db="EMBL/GenBank/DDBJ databases">
        <title>Annotation of Salpingoeca rosetta.</title>
        <authorList>
            <consortium name="The Broad Institute Genome Sequencing Platform"/>
            <person name="Russ C."/>
            <person name="Cuomo C."/>
            <person name="Burger G."/>
            <person name="Gray M.W."/>
            <person name="Holland P.W.H."/>
            <person name="King N."/>
            <person name="Lang F.B.F."/>
            <person name="Roger A.J."/>
            <person name="Ruiz-Trillo I."/>
            <person name="Young S.K."/>
            <person name="Zeng Q."/>
            <person name="Gargeya S."/>
            <person name="Alvarado L."/>
            <person name="Berlin A."/>
            <person name="Chapman S.B."/>
            <person name="Chen Z."/>
            <person name="Freedman E."/>
            <person name="Gellesch M."/>
            <person name="Goldberg J."/>
            <person name="Griggs A."/>
            <person name="Gujja S."/>
            <person name="Heilman E."/>
            <person name="Heiman D."/>
            <person name="Howarth C."/>
            <person name="Mehta T."/>
            <person name="Neiman D."/>
            <person name="Pearson M."/>
            <person name="Roberts A."/>
            <person name="Saif S."/>
            <person name="Shea T."/>
            <person name="Shenoy N."/>
            <person name="Sisk P."/>
            <person name="Stolte C."/>
            <person name="Sykes S."/>
            <person name="White J."/>
            <person name="Yandava C."/>
            <person name="Haas B."/>
            <person name="Nusbaum C."/>
            <person name="Birren B."/>
        </authorList>
    </citation>
    <scope>NUCLEOTIDE SEQUENCE [LARGE SCALE GENOMIC DNA]</scope>
    <source>
        <strain evidence="3">ATCC 50818</strain>
    </source>
</reference>
<dbReference type="SMART" id="SM00268">
    <property type="entry name" value="ACTIN"/>
    <property type="match status" value="1"/>
</dbReference>
<dbReference type="InterPro" id="IPR043129">
    <property type="entry name" value="ATPase_NBD"/>
</dbReference>
<evidence type="ECO:0008006" key="5">
    <source>
        <dbReference type="Google" id="ProtNLM"/>
    </source>
</evidence>
<feature type="region of interest" description="Disordered" evidence="2">
    <location>
        <begin position="1"/>
        <end position="125"/>
    </location>
</feature>
<feature type="compositionally biased region" description="Low complexity" evidence="2">
    <location>
        <begin position="61"/>
        <end position="73"/>
    </location>
</feature>
<dbReference type="eggNOG" id="KOG0797">
    <property type="taxonomic scope" value="Eukaryota"/>
</dbReference>
<feature type="compositionally biased region" description="Polar residues" evidence="2">
    <location>
        <begin position="164"/>
        <end position="179"/>
    </location>
</feature>
<dbReference type="Proteomes" id="UP000007799">
    <property type="component" value="Unassembled WGS sequence"/>
</dbReference>
<protein>
    <recommendedName>
        <fullName evidence="5">Actin-related protein 8</fullName>
    </recommendedName>
</protein>
<feature type="region of interest" description="Disordered" evidence="2">
    <location>
        <begin position="164"/>
        <end position="208"/>
    </location>
</feature>
<dbReference type="PANTHER" id="PTHR11937">
    <property type="entry name" value="ACTIN"/>
    <property type="match status" value="1"/>
</dbReference>
<feature type="compositionally biased region" description="Acidic residues" evidence="2">
    <location>
        <begin position="1"/>
        <end position="24"/>
    </location>
</feature>
<dbReference type="RefSeq" id="XP_004995073.1">
    <property type="nucleotide sequence ID" value="XM_004995016.1"/>
</dbReference>
<sequence>MDVDEEDVVVDEEGEMVVDEEADQEAMAFAKEDGMMSEDEAESEDLGEDADDDDDQRSEAGEQQAATDTTTATGKEKQQRQRNQSPEEQQVKDDSQGQQEEGEAKEGDQHKAKVEGEEAAAEEEDLVGSDVVVFQPDTFHLVFGRASDGLPIVERHAIAYRNKPTTASSADSHHGTTQGQQPPAVRQPQPAAAFGGFGQPAPTAADTAHGHEQGIFAYEDPAVDMEQREQALAAVQAEMKMVRDTRGRRLPGSNALVDENRLRKAQQGPRKPTTIAAQNDRDSVFEDVAPVGVNKIVGHQVTHLKRDSNFTVFHPLLPLGDLDCRTRSRTAVEDSMADIWRELLQHHLSLRPAALRRMRAVVLVPDLASRAFVRSVVRVVLDLLGFQSVLVHHDSVCATFGAGLPGACVVNLHARNTSVSCVQDGVVIGETRMQLPYGLFDVARTAGWLMERVYFHDQPSPISYRSVHDMESLLRFNDDNLHFVLPEASQKPHTLTLRYPCEHTLKYHIVLAQQVVFAPYGLFYPVLLGLDPTAATAYTVANGDDPEDAVVDDNRPNQSTTTANNTSSTPTGSTTPVPAGTGSPPKRAKLSRRSTARSRSAANDVASPSTSTAATPQQPPPSRIRGRNSSTSGGGGSGGGVVTPVPVKGGVAAAPAPAHATPMLPLDRAVVQSILGVPSLGVRGKMWQAIILTGSGAKYRNFANTLQQRLFMVMSELKLAVDDIVVLDKAKDIDPAHLTWKGGAILAQLQAADEMWVTQDVWQRLGTRALREVFPFEW</sequence>
<comment type="similarity">
    <text evidence="1">Belongs to the actin family.</text>
</comment>
<feature type="compositionally biased region" description="Low complexity" evidence="2">
    <location>
        <begin position="559"/>
        <end position="585"/>
    </location>
</feature>
<dbReference type="OrthoDB" id="5572108at2759"/>
<dbReference type="EMBL" id="GL832963">
    <property type="protein sequence ID" value="EGD83569.1"/>
    <property type="molecule type" value="Genomic_DNA"/>
</dbReference>
<dbReference type="KEGG" id="sre:PTSG_04175"/>
<feature type="compositionally biased region" description="Low complexity" evidence="2">
    <location>
        <begin position="597"/>
        <end position="616"/>
    </location>
</feature>
<accession>F2U6T7</accession>
<dbReference type="OMA" id="AYKCMWA"/>
<evidence type="ECO:0000313" key="3">
    <source>
        <dbReference type="EMBL" id="EGD83569.1"/>
    </source>
</evidence>
<name>F2U6T7_SALR5</name>
<keyword evidence="4" id="KW-1185">Reference proteome</keyword>
<evidence type="ECO:0000256" key="2">
    <source>
        <dbReference type="SAM" id="MobiDB-lite"/>
    </source>
</evidence>
<dbReference type="InterPro" id="IPR004000">
    <property type="entry name" value="Actin"/>
</dbReference>
<dbReference type="Pfam" id="PF00022">
    <property type="entry name" value="Actin"/>
    <property type="match status" value="2"/>
</dbReference>
<dbReference type="GeneID" id="16075653"/>
<dbReference type="CDD" id="cd10206">
    <property type="entry name" value="ASKHA_NBD_Arp8-like"/>
    <property type="match status" value="1"/>
</dbReference>
<feature type="compositionally biased region" description="Basic and acidic residues" evidence="2">
    <location>
        <begin position="102"/>
        <end position="116"/>
    </location>
</feature>
<dbReference type="Gene3D" id="3.90.640.10">
    <property type="entry name" value="Actin, Chain A, domain 4"/>
    <property type="match status" value="1"/>
</dbReference>
<feature type="compositionally biased region" description="Basic residues" evidence="2">
    <location>
        <begin position="586"/>
        <end position="596"/>
    </location>
</feature>
<dbReference type="SUPFAM" id="SSF53067">
    <property type="entry name" value="Actin-like ATPase domain"/>
    <property type="match status" value="1"/>
</dbReference>
<dbReference type="InParanoid" id="F2U6T7"/>
<proteinExistence type="inferred from homology"/>
<dbReference type="Gene3D" id="3.30.420.40">
    <property type="match status" value="2"/>
</dbReference>